<feature type="compositionally biased region" description="Basic and acidic residues" evidence="1">
    <location>
        <begin position="62"/>
        <end position="71"/>
    </location>
</feature>
<organism evidence="2 3">
    <name type="scientific">Linum trigynum</name>
    <dbReference type="NCBI Taxonomy" id="586398"/>
    <lineage>
        <taxon>Eukaryota</taxon>
        <taxon>Viridiplantae</taxon>
        <taxon>Streptophyta</taxon>
        <taxon>Embryophyta</taxon>
        <taxon>Tracheophyta</taxon>
        <taxon>Spermatophyta</taxon>
        <taxon>Magnoliopsida</taxon>
        <taxon>eudicotyledons</taxon>
        <taxon>Gunneridae</taxon>
        <taxon>Pentapetalae</taxon>
        <taxon>rosids</taxon>
        <taxon>fabids</taxon>
        <taxon>Malpighiales</taxon>
        <taxon>Linaceae</taxon>
        <taxon>Linum</taxon>
    </lineage>
</organism>
<evidence type="ECO:0000313" key="3">
    <source>
        <dbReference type="Proteomes" id="UP001497516"/>
    </source>
</evidence>
<gene>
    <name evidence="2" type="ORF">LTRI10_LOCUS30842</name>
</gene>
<keyword evidence="3" id="KW-1185">Reference proteome</keyword>
<dbReference type="Proteomes" id="UP001497516">
    <property type="component" value="Chromosome 5"/>
</dbReference>
<evidence type="ECO:0000313" key="2">
    <source>
        <dbReference type="EMBL" id="CAL1390030.1"/>
    </source>
</evidence>
<dbReference type="AlphaFoldDB" id="A0AAV2EVN2"/>
<feature type="region of interest" description="Disordered" evidence="1">
    <location>
        <begin position="46"/>
        <end position="71"/>
    </location>
</feature>
<accession>A0AAV2EVN2</accession>
<dbReference type="EMBL" id="OZ034818">
    <property type="protein sequence ID" value="CAL1390030.1"/>
    <property type="molecule type" value="Genomic_DNA"/>
</dbReference>
<evidence type="ECO:0000256" key="1">
    <source>
        <dbReference type="SAM" id="MobiDB-lite"/>
    </source>
</evidence>
<proteinExistence type="predicted"/>
<name>A0AAV2EVN2_9ROSI</name>
<protein>
    <submittedName>
        <fullName evidence="2">Uncharacterized protein</fullName>
    </submittedName>
</protein>
<reference evidence="2 3" key="1">
    <citation type="submission" date="2024-04" db="EMBL/GenBank/DDBJ databases">
        <authorList>
            <person name="Fracassetti M."/>
        </authorList>
    </citation>
    <scope>NUCLEOTIDE SEQUENCE [LARGE SCALE GENOMIC DNA]</scope>
</reference>
<sequence length="71" mass="7800">MISSNRTEIEVLFLPATVEKPPPGRSPLFSPPPSFSLPARSHCRKDFGPVSSTMRFRSVSPPRHDLKPNGG</sequence>